<reference evidence="1 2" key="1">
    <citation type="submission" date="2024-01" db="EMBL/GenBank/DDBJ databases">
        <title>Seven novel Bacillus-like species.</title>
        <authorList>
            <person name="Liu G."/>
        </authorList>
    </citation>
    <scope>NUCLEOTIDE SEQUENCE [LARGE SCALE GENOMIC DNA]</scope>
    <source>
        <strain evidence="1 2">FJAT-51639</strain>
    </source>
</reference>
<gene>
    <name evidence="1" type="ORF">WAZ07_14600</name>
</gene>
<accession>A0ABU8FIK6</accession>
<dbReference type="Proteomes" id="UP001372526">
    <property type="component" value="Unassembled WGS sequence"/>
</dbReference>
<name>A0ABU8FIK6_9BACI</name>
<dbReference type="RefSeq" id="WP_090917055.1">
    <property type="nucleotide sequence ID" value="NZ_JBAWSX010000008.1"/>
</dbReference>
<comment type="caution">
    <text evidence="1">The sequence shown here is derived from an EMBL/GenBank/DDBJ whole genome shotgun (WGS) entry which is preliminary data.</text>
</comment>
<keyword evidence="2" id="KW-1185">Reference proteome</keyword>
<evidence type="ECO:0008006" key="3">
    <source>
        <dbReference type="Google" id="ProtNLM"/>
    </source>
</evidence>
<dbReference type="EMBL" id="JBAWSX010000008">
    <property type="protein sequence ID" value="MEI4802527.1"/>
    <property type="molecule type" value="Genomic_DNA"/>
</dbReference>
<evidence type="ECO:0000313" key="1">
    <source>
        <dbReference type="EMBL" id="MEI4802527.1"/>
    </source>
</evidence>
<sequence length="83" mass="9990">MTLEKYITLRNAIYKYMEEKEEPITLLDIQQHIATEHKGKFAKKMLQQFYLLRLLDELKLDGKITLAEPYKYIDDKGIYYTVK</sequence>
<evidence type="ECO:0000313" key="2">
    <source>
        <dbReference type="Proteomes" id="UP001372526"/>
    </source>
</evidence>
<protein>
    <recommendedName>
        <fullName evidence="3">Group-specific protein</fullName>
    </recommendedName>
</protein>
<organism evidence="1 2">
    <name type="scientific">Bacillus bruguierae</name>
    <dbReference type="NCBI Taxonomy" id="3127667"/>
    <lineage>
        <taxon>Bacteria</taxon>
        <taxon>Bacillati</taxon>
        <taxon>Bacillota</taxon>
        <taxon>Bacilli</taxon>
        <taxon>Bacillales</taxon>
        <taxon>Bacillaceae</taxon>
        <taxon>Bacillus</taxon>
    </lineage>
</organism>
<proteinExistence type="predicted"/>